<dbReference type="InterPro" id="IPR043425">
    <property type="entry name" value="NusG-like"/>
</dbReference>
<proteinExistence type="inferred from homology"/>
<dbReference type="InterPro" id="IPR001062">
    <property type="entry name" value="Transcrpt_antiterm_NusG"/>
</dbReference>
<sequence length="175" mass="19283">MGKRWYVLQVTAGSERIIKDSILEKAAKSNMLESFGDIFIPSIFVHEVKRGYKVKVEKKIMPGYMFINMEMSDSALSLVTNIPRVAEFLGQKEPTAVSEEEMQTILSEVERQSSNAALPSILDVGTSVEILDGPFESFKGKVSAVDEVKNKVTVVISVFGNDTVITTDASCVKRA</sequence>
<evidence type="ECO:0000256" key="4">
    <source>
        <dbReference type="ARBA" id="ARBA00023163"/>
    </source>
</evidence>
<evidence type="ECO:0000313" key="8">
    <source>
        <dbReference type="EMBL" id="QEK39740.1"/>
    </source>
</evidence>
<dbReference type="Gene3D" id="2.30.30.30">
    <property type="match status" value="1"/>
</dbReference>
<evidence type="ECO:0000256" key="2">
    <source>
        <dbReference type="ARBA" id="ARBA00022814"/>
    </source>
</evidence>
<dbReference type="PANTHER" id="PTHR30265:SF2">
    <property type="entry name" value="TRANSCRIPTION TERMINATION_ANTITERMINATION PROTEIN NUSG"/>
    <property type="match status" value="1"/>
</dbReference>
<dbReference type="GO" id="GO:0006353">
    <property type="term" value="P:DNA-templated transcription termination"/>
    <property type="evidence" value="ECO:0007669"/>
    <property type="project" value="UniProtKB-UniRule"/>
</dbReference>
<dbReference type="OrthoDB" id="9809075at2"/>
<dbReference type="GO" id="GO:0005829">
    <property type="term" value="C:cytosol"/>
    <property type="evidence" value="ECO:0007669"/>
    <property type="project" value="TreeGrafter"/>
</dbReference>
<comment type="similarity">
    <text evidence="6">Belongs to the NusG family.</text>
</comment>
<dbReference type="InterPro" id="IPR014722">
    <property type="entry name" value="Rib_uL2_dom2"/>
</dbReference>
<accession>A0A5C0UJ07</accession>
<dbReference type="CDD" id="cd09891">
    <property type="entry name" value="NGN_Bact_1"/>
    <property type="match status" value="1"/>
</dbReference>
<dbReference type="GO" id="GO:0032784">
    <property type="term" value="P:regulation of DNA-templated transcription elongation"/>
    <property type="evidence" value="ECO:0007669"/>
    <property type="project" value="InterPro"/>
</dbReference>
<dbReference type="SUPFAM" id="SSF82679">
    <property type="entry name" value="N-utilization substance G protein NusG, N-terminal domain"/>
    <property type="match status" value="1"/>
</dbReference>
<evidence type="ECO:0000256" key="5">
    <source>
        <dbReference type="NCBIfam" id="TIGR00922"/>
    </source>
</evidence>
<keyword evidence="4 6" id="KW-0804">Transcription</keyword>
<keyword evidence="3 6" id="KW-0805">Transcription regulation</keyword>
<dbReference type="PRINTS" id="PR00338">
    <property type="entry name" value="NUSGTNSCPFCT"/>
</dbReference>
<keyword evidence="1 6" id="KW-0806">Transcription termination</keyword>
<dbReference type="GO" id="GO:0006354">
    <property type="term" value="P:DNA-templated transcription elongation"/>
    <property type="evidence" value="ECO:0007669"/>
    <property type="project" value="InterPro"/>
</dbReference>
<dbReference type="Gene3D" id="3.30.70.940">
    <property type="entry name" value="NusG, N-terminal domain"/>
    <property type="match status" value="1"/>
</dbReference>
<dbReference type="SUPFAM" id="SSF50104">
    <property type="entry name" value="Translation proteins SH3-like domain"/>
    <property type="match status" value="1"/>
</dbReference>
<dbReference type="AlphaFoldDB" id="A0A5C0UJ07"/>
<organism evidence="8 9">
    <name type="scientific">Candidatus Sneabacter namystus</name>
    <dbReference type="NCBI Taxonomy" id="2601646"/>
    <lineage>
        <taxon>Bacteria</taxon>
        <taxon>Pseudomonadati</taxon>
        <taxon>Pseudomonadota</taxon>
        <taxon>Alphaproteobacteria</taxon>
        <taxon>Rickettsiales</taxon>
        <taxon>Rickettsiaceae</taxon>
        <taxon>Rickettsieae</taxon>
        <taxon>Candidatus Sneabacter</taxon>
    </lineage>
</organism>
<evidence type="ECO:0000313" key="9">
    <source>
        <dbReference type="Proteomes" id="UP000323844"/>
    </source>
</evidence>
<feature type="domain" description="NusG-like N-terminal" evidence="7">
    <location>
        <begin position="2"/>
        <end position="109"/>
    </location>
</feature>
<dbReference type="Pfam" id="PF00467">
    <property type="entry name" value="KOW"/>
    <property type="match status" value="1"/>
</dbReference>
<dbReference type="SMART" id="SM00738">
    <property type="entry name" value="NGN"/>
    <property type="match status" value="1"/>
</dbReference>
<evidence type="ECO:0000256" key="1">
    <source>
        <dbReference type="ARBA" id="ARBA00022472"/>
    </source>
</evidence>
<dbReference type="InterPro" id="IPR005824">
    <property type="entry name" value="KOW"/>
</dbReference>
<protein>
    <recommendedName>
        <fullName evidence="5 6">Transcription termination/antitermination protein NusG</fullName>
    </recommendedName>
</protein>
<keyword evidence="2 6" id="KW-0889">Transcription antitermination</keyword>
<evidence type="ECO:0000256" key="6">
    <source>
        <dbReference type="RuleBase" id="RU000538"/>
    </source>
</evidence>
<dbReference type="InterPro" id="IPR036735">
    <property type="entry name" value="NGN_dom_sf"/>
</dbReference>
<keyword evidence="9" id="KW-1185">Reference proteome</keyword>
<dbReference type="EMBL" id="CP043312">
    <property type="protein sequence ID" value="QEK39740.1"/>
    <property type="molecule type" value="Genomic_DNA"/>
</dbReference>
<dbReference type="InterPro" id="IPR047050">
    <property type="entry name" value="NGN"/>
</dbReference>
<evidence type="ECO:0000256" key="3">
    <source>
        <dbReference type="ARBA" id="ARBA00023015"/>
    </source>
</evidence>
<dbReference type="Proteomes" id="UP000323844">
    <property type="component" value="Chromosome"/>
</dbReference>
<comment type="function">
    <text evidence="6">Participates in transcription elongation, termination and antitermination.</text>
</comment>
<gene>
    <name evidence="8" type="primary">nusG</name>
    <name evidence="8" type="ORF">FZC37_02260</name>
</gene>
<name>A0A5C0UJ07_9RICK</name>
<dbReference type="NCBIfam" id="TIGR00922">
    <property type="entry name" value="nusG"/>
    <property type="match status" value="1"/>
</dbReference>
<dbReference type="KEGG" id="snay:FZC37_02260"/>
<dbReference type="GO" id="GO:0031564">
    <property type="term" value="P:transcription antitermination"/>
    <property type="evidence" value="ECO:0007669"/>
    <property type="project" value="UniProtKB-KW"/>
</dbReference>
<dbReference type="PANTHER" id="PTHR30265">
    <property type="entry name" value="RHO-INTERACTING TRANSCRIPTION TERMINATION FACTOR NUSG"/>
    <property type="match status" value="1"/>
</dbReference>
<dbReference type="Pfam" id="PF02357">
    <property type="entry name" value="NusG"/>
    <property type="match status" value="1"/>
</dbReference>
<dbReference type="InterPro" id="IPR008991">
    <property type="entry name" value="Translation_prot_SH3-like_sf"/>
</dbReference>
<reference evidence="8 9" key="1">
    <citation type="submission" date="2019-08" db="EMBL/GenBank/DDBJ databases">
        <title>Highly reduced genomes of protist endosymbionts show evolutionary convergence.</title>
        <authorList>
            <person name="George E."/>
            <person name="Husnik F."/>
            <person name="Tashyreva D."/>
            <person name="Prokopchuk G."/>
            <person name="Horak A."/>
            <person name="Kwong W.K."/>
            <person name="Lukes J."/>
            <person name="Keeling P.J."/>
        </authorList>
    </citation>
    <scope>NUCLEOTIDE SEQUENCE [LARGE SCALE GENOMIC DNA]</scope>
    <source>
        <strain evidence="8">1621</strain>
    </source>
</reference>
<dbReference type="RefSeq" id="WP_148952101.1">
    <property type="nucleotide sequence ID" value="NZ_CP043312.1"/>
</dbReference>
<dbReference type="InterPro" id="IPR006645">
    <property type="entry name" value="NGN-like_dom"/>
</dbReference>
<dbReference type="CDD" id="cd06091">
    <property type="entry name" value="KOW_NusG"/>
    <property type="match status" value="1"/>
</dbReference>
<evidence type="ECO:0000259" key="7">
    <source>
        <dbReference type="SMART" id="SM00738"/>
    </source>
</evidence>